<feature type="domain" description="Thioredoxin" evidence="2">
    <location>
        <begin position="68"/>
        <end position="150"/>
    </location>
</feature>
<dbReference type="InterPro" id="IPR036249">
    <property type="entry name" value="Thioredoxin-like_sf"/>
</dbReference>
<feature type="transmembrane region" description="Helical" evidence="1">
    <location>
        <begin position="20"/>
        <end position="43"/>
    </location>
</feature>
<organism evidence="3 4">
    <name type="scientific">Microbacterium foliorum</name>
    <dbReference type="NCBI Taxonomy" id="104336"/>
    <lineage>
        <taxon>Bacteria</taxon>
        <taxon>Bacillati</taxon>
        <taxon>Actinomycetota</taxon>
        <taxon>Actinomycetes</taxon>
        <taxon>Micrococcales</taxon>
        <taxon>Microbacteriaceae</taxon>
        <taxon>Microbacterium</taxon>
    </lineage>
</organism>
<dbReference type="Proteomes" id="UP001249291">
    <property type="component" value="Unassembled WGS sequence"/>
</dbReference>
<evidence type="ECO:0000313" key="3">
    <source>
        <dbReference type="EMBL" id="MDR6141255.1"/>
    </source>
</evidence>
<name>A0ABU1HQ68_9MICO</name>
<dbReference type="InterPro" id="IPR013766">
    <property type="entry name" value="Thioredoxin_domain"/>
</dbReference>
<sequence length="153" mass="16680">MRHIVLDALRSPYCRAMSPVLALSIAAALLVLAVAIGVVLRLLDGRRRRGGHLRFDPVDAGDSQLGARATFVQFSTEMCTRCPQVRRMLSGYAAETDGLNHVEVDLTHRPDLSARYRVLQTPTTFVVDGSGAVRARFHGVPHRHALSEALAAV</sequence>
<dbReference type="EMBL" id="JAVIZQ010000001">
    <property type="protein sequence ID" value="MDR6141255.1"/>
    <property type="molecule type" value="Genomic_DNA"/>
</dbReference>
<protein>
    <submittedName>
        <fullName evidence="3">Thiol-disulfide isomerase/thioredoxin</fullName>
    </submittedName>
</protein>
<gene>
    <name evidence="3" type="ORF">QE375_000809</name>
</gene>
<keyword evidence="1" id="KW-1133">Transmembrane helix</keyword>
<dbReference type="Pfam" id="PF00085">
    <property type="entry name" value="Thioredoxin"/>
    <property type="match status" value="1"/>
</dbReference>
<dbReference type="SUPFAM" id="SSF52833">
    <property type="entry name" value="Thioredoxin-like"/>
    <property type="match status" value="1"/>
</dbReference>
<dbReference type="GO" id="GO:0016853">
    <property type="term" value="F:isomerase activity"/>
    <property type="evidence" value="ECO:0007669"/>
    <property type="project" value="UniProtKB-KW"/>
</dbReference>
<accession>A0ABU1HQ68</accession>
<evidence type="ECO:0000313" key="4">
    <source>
        <dbReference type="Proteomes" id="UP001249291"/>
    </source>
</evidence>
<evidence type="ECO:0000256" key="1">
    <source>
        <dbReference type="SAM" id="Phobius"/>
    </source>
</evidence>
<keyword evidence="3" id="KW-0413">Isomerase</keyword>
<comment type="caution">
    <text evidence="3">The sequence shown here is derived from an EMBL/GenBank/DDBJ whole genome shotgun (WGS) entry which is preliminary data.</text>
</comment>
<proteinExistence type="predicted"/>
<dbReference type="CDD" id="cd02947">
    <property type="entry name" value="TRX_family"/>
    <property type="match status" value="1"/>
</dbReference>
<reference evidence="3 4" key="1">
    <citation type="submission" date="2023-08" db="EMBL/GenBank/DDBJ databases">
        <title>Functional and genomic diversity of the sorghum phyllosphere microbiome.</title>
        <authorList>
            <person name="Shade A."/>
        </authorList>
    </citation>
    <scope>NUCLEOTIDE SEQUENCE [LARGE SCALE GENOMIC DNA]</scope>
    <source>
        <strain evidence="3 4">SORGH_AS_0445</strain>
    </source>
</reference>
<keyword evidence="1" id="KW-0472">Membrane</keyword>
<keyword evidence="4" id="KW-1185">Reference proteome</keyword>
<keyword evidence="1" id="KW-0812">Transmembrane</keyword>
<evidence type="ECO:0000259" key="2">
    <source>
        <dbReference type="Pfam" id="PF00085"/>
    </source>
</evidence>
<dbReference type="Gene3D" id="3.40.30.10">
    <property type="entry name" value="Glutaredoxin"/>
    <property type="match status" value="1"/>
</dbReference>